<sequence>MSPKEWWRKQVDKLAAAKAFGRTHPNDQHSTITSDRIKAQLENVDDLTNMSLVINDEVVHVFFLETMVDNTQIYETVFLPLQRSDGRDPLQILPFAKAP</sequence>
<evidence type="ECO:0000313" key="4">
    <source>
        <dbReference type="Proteomes" id="UP000319578"/>
    </source>
</evidence>
<dbReference type="OrthoDB" id="1726708at2"/>
<keyword evidence="4" id="KW-1185">Reference proteome</keyword>
<dbReference type="EMBL" id="LGIQ01000011">
    <property type="protein sequence ID" value="KNB69607.1"/>
    <property type="molecule type" value="Genomic_DNA"/>
</dbReference>
<accession>A0A0K9YLS4</accession>
<evidence type="ECO:0000313" key="2">
    <source>
        <dbReference type="EMBL" id="KNB69607.1"/>
    </source>
</evidence>
<dbReference type="EMBL" id="BJON01000020">
    <property type="protein sequence ID" value="GED71317.1"/>
    <property type="molecule type" value="Genomic_DNA"/>
</dbReference>
<organism evidence="2 3">
    <name type="scientific">Brevibacillus reuszeri</name>
    <dbReference type="NCBI Taxonomy" id="54915"/>
    <lineage>
        <taxon>Bacteria</taxon>
        <taxon>Bacillati</taxon>
        <taxon>Bacillota</taxon>
        <taxon>Bacilli</taxon>
        <taxon>Bacillales</taxon>
        <taxon>Paenibacillaceae</taxon>
        <taxon>Brevibacillus</taxon>
    </lineage>
</organism>
<comment type="caution">
    <text evidence="2">The sequence shown here is derived from an EMBL/GenBank/DDBJ whole genome shotgun (WGS) entry which is preliminary data.</text>
</comment>
<dbReference type="STRING" id="54915.ADS79_27505"/>
<dbReference type="RefSeq" id="WP_049741633.1">
    <property type="nucleotide sequence ID" value="NZ_BJON01000020.1"/>
</dbReference>
<reference evidence="1 4" key="3">
    <citation type="submission" date="2019-06" db="EMBL/GenBank/DDBJ databases">
        <title>Whole genome shotgun sequence of Brevibacillus reuszeri NBRC 15719.</title>
        <authorList>
            <person name="Hosoyama A."/>
            <person name="Uohara A."/>
            <person name="Ohji S."/>
            <person name="Ichikawa N."/>
        </authorList>
    </citation>
    <scope>NUCLEOTIDE SEQUENCE [LARGE SCALE GENOMIC DNA]</scope>
    <source>
        <strain evidence="1 4">NBRC 15719</strain>
    </source>
</reference>
<proteinExistence type="predicted"/>
<reference evidence="3" key="1">
    <citation type="submission" date="2015-07" db="EMBL/GenBank/DDBJ databases">
        <title>Genome sequencing project for genomic taxonomy and phylogenomics of Bacillus-like bacteria.</title>
        <authorList>
            <person name="Liu B."/>
            <person name="Wang J."/>
            <person name="Zhu Y."/>
            <person name="Liu G."/>
            <person name="Chen Q."/>
            <person name="Chen Z."/>
            <person name="Lan J."/>
            <person name="Che J."/>
            <person name="Ge C."/>
            <person name="Shi H."/>
            <person name="Pan Z."/>
            <person name="Liu X."/>
        </authorList>
    </citation>
    <scope>NUCLEOTIDE SEQUENCE [LARGE SCALE GENOMIC DNA]</scope>
    <source>
        <strain evidence="3">DSM 9887</strain>
    </source>
</reference>
<protein>
    <submittedName>
        <fullName evidence="2">Uncharacterized protein</fullName>
    </submittedName>
</protein>
<dbReference type="AlphaFoldDB" id="A0A0K9YLS4"/>
<gene>
    <name evidence="2" type="ORF">ADS79_27505</name>
    <name evidence="1" type="ORF">BRE01_50190</name>
</gene>
<dbReference type="Proteomes" id="UP000036834">
    <property type="component" value="Unassembled WGS sequence"/>
</dbReference>
<dbReference type="Proteomes" id="UP000319578">
    <property type="component" value="Unassembled WGS sequence"/>
</dbReference>
<dbReference type="PATRIC" id="fig|54915.3.peg.4688"/>
<evidence type="ECO:0000313" key="3">
    <source>
        <dbReference type="Proteomes" id="UP000036834"/>
    </source>
</evidence>
<evidence type="ECO:0000313" key="1">
    <source>
        <dbReference type="EMBL" id="GED71317.1"/>
    </source>
</evidence>
<reference evidence="2" key="2">
    <citation type="submission" date="2015-07" db="EMBL/GenBank/DDBJ databases">
        <title>MeaNS - Measles Nucleotide Surveillance Program.</title>
        <authorList>
            <person name="Tran T."/>
            <person name="Druce J."/>
        </authorList>
    </citation>
    <scope>NUCLEOTIDE SEQUENCE</scope>
    <source>
        <strain evidence="2">DSM 9887</strain>
    </source>
</reference>
<name>A0A0K9YLS4_9BACL</name>